<sequence>MPRRYSQMTRLEFLRGAAVAAMALPFMARSAFAGGGALSGGATEWTQMLNNSELVSLVGKSAEQVNNQIKQITQLAEQIQNQLKIYSNMLQNTAQLPNHIWGQVQSDLNQLRNIVSQGQGIAFSMGNIDDVLKQRFQSYADFKTRLPNNASFSSTYQTWSSTNRDTIGSTLRAASLTADQFSSEEATMSQLRSMSEGADGQMKALQVGHQIATQQVAQMQKLRGLVSQQMTMMATWYQSEQAEKDLAQARREEFFKSTAPSITGGQEMRPRW</sequence>
<evidence type="ECO:0000256" key="2">
    <source>
        <dbReference type="SAM" id="SignalP"/>
    </source>
</evidence>
<accession>A0A0E4BYP5</accession>
<dbReference type="PROSITE" id="PS51318">
    <property type="entry name" value="TAT"/>
    <property type="match status" value="1"/>
</dbReference>
<dbReference type="Proteomes" id="UP000063308">
    <property type="component" value="Plasmid pNK6b"/>
</dbReference>
<evidence type="ECO:0000313" key="4">
    <source>
        <dbReference type="Proteomes" id="UP000063308"/>
    </source>
</evidence>
<feature type="signal peptide" evidence="2">
    <location>
        <begin position="1"/>
        <end position="33"/>
    </location>
</feature>
<keyword evidence="2" id="KW-0732">Signal</keyword>
<reference evidence="3 4" key="1">
    <citation type="submission" date="2014-11" db="EMBL/GenBank/DDBJ databases">
        <title>Symbiosis island explosion on the genome of extra-slow-growing strains of soybean bradyrhizobia with massive insertion sequences.</title>
        <authorList>
            <person name="Iida T."/>
            <person name="Minamisawa K."/>
        </authorList>
    </citation>
    <scope>NUCLEOTIDE SEQUENCE [LARGE SCALE GENOMIC DNA]</scope>
    <source>
        <strain evidence="3 4">NK6</strain>
        <plasmid evidence="4">pNK6b DNA</plasmid>
    </source>
</reference>
<dbReference type="EMBL" id="AP014686">
    <property type="protein sequence ID" value="BAR63388.1"/>
    <property type="molecule type" value="Genomic_DNA"/>
</dbReference>
<protein>
    <submittedName>
        <fullName evidence="3">Conjugal transfer protein TrbJ</fullName>
    </submittedName>
</protein>
<organism evidence="3 4">
    <name type="scientific">Bradyrhizobium diazoefficiens</name>
    <dbReference type="NCBI Taxonomy" id="1355477"/>
    <lineage>
        <taxon>Bacteria</taxon>
        <taxon>Pseudomonadati</taxon>
        <taxon>Pseudomonadota</taxon>
        <taxon>Alphaproteobacteria</taxon>
        <taxon>Hyphomicrobiales</taxon>
        <taxon>Nitrobacteraceae</taxon>
        <taxon>Bradyrhizobium</taxon>
    </lineage>
</organism>
<evidence type="ECO:0000313" key="3">
    <source>
        <dbReference type="EMBL" id="BAR63388.1"/>
    </source>
</evidence>
<keyword evidence="3" id="KW-0614">Plasmid</keyword>
<dbReference type="RefSeq" id="WP_038953896.1">
    <property type="nucleotide sequence ID" value="NZ_JAFCKD010000121.1"/>
</dbReference>
<proteinExistence type="predicted"/>
<feature type="chain" id="PRO_5002418951" evidence="2">
    <location>
        <begin position="34"/>
        <end position="272"/>
    </location>
</feature>
<dbReference type="NCBIfam" id="TIGR02780">
    <property type="entry name" value="TrbJ_Ti"/>
    <property type="match status" value="1"/>
</dbReference>
<dbReference type="AlphaFoldDB" id="A0A0E4BYP5"/>
<dbReference type="InterPro" id="IPR006311">
    <property type="entry name" value="TAT_signal"/>
</dbReference>
<dbReference type="InterPro" id="IPR014147">
    <property type="entry name" value="T4SS_TrbJ"/>
</dbReference>
<evidence type="ECO:0000256" key="1">
    <source>
        <dbReference type="SAM" id="Coils"/>
    </source>
</evidence>
<keyword evidence="1" id="KW-0175">Coiled coil</keyword>
<dbReference type="NCBIfam" id="NF010416">
    <property type="entry name" value="PRK13842.1"/>
    <property type="match status" value="1"/>
</dbReference>
<name>A0A0E4BYP5_9BRAD</name>
<gene>
    <name evidence="3" type="ORF">NK6_b_194</name>
</gene>
<geneLocation type="plasmid" evidence="4">
    <name>pNK6b DNA</name>
</geneLocation>
<feature type="coiled-coil region" evidence="1">
    <location>
        <begin position="62"/>
        <end position="96"/>
    </location>
</feature>
<dbReference type="SUPFAM" id="SSF101082">
    <property type="entry name" value="Typo IV secretion system protein TraC"/>
    <property type="match status" value="1"/>
</dbReference>